<keyword evidence="1" id="KW-0285">Flavoprotein</keyword>
<feature type="signal peptide" evidence="3">
    <location>
        <begin position="1"/>
        <end position="29"/>
    </location>
</feature>
<feature type="domain" description="FAD-binding PCMH-type" evidence="4">
    <location>
        <begin position="44"/>
        <end position="213"/>
    </location>
</feature>
<proteinExistence type="predicted"/>
<evidence type="ECO:0000256" key="1">
    <source>
        <dbReference type="ARBA" id="ARBA00022630"/>
    </source>
</evidence>
<dbReference type="SUPFAM" id="SSF56176">
    <property type="entry name" value="FAD-binding/transporter-associated domain-like"/>
    <property type="match status" value="1"/>
</dbReference>
<sequence>MKNRKNVNFTLLKTYLVLLVALLFSCLNNKPKQEQNVVNDVTQLNPIKVRGIVTPKSTAEIINVVKNHKGSISIGGGRFSMGGQTATENAIQIDMRKYNHIVSFSKEQKEITVQAGIRWRELIQFIDKYDLSVKIMQTYANFTIGGSLSVNVHGRYVGQGPIILSVKSIKVILANGDFVMASATQNQEIFYATIGGYGGIGIIAEVTLSLTDNCKLERSDKVMDIKDYYKYFTSTIRNNDKVVFHNADIYPNTYDEIRAISYSKTDKELTIKDRLKPNDGSFAMNRFAIKTVSSSSFGKWIRKTIINPIYYENNPVEWRNYEATYDVKELEPSSRNKTTYVLEEYFVPVEKFDSFYPKMIKILKENEVNVMNISIRHAKQDPGSIMAWAKTEVFAFVIYYKQGVTNKDKKKVKEWTQQLINAALSEEGSYYLPYQIHATKEQFLKAYPNAKEFFKLKKKYDPDYKFKNKLFDAYYRN</sequence>
<dbReference type="SUPFAM" id="SSF55103">
    <property type="entry name" value="FAD-linked oxidases, C-terminal domain"/>
    <property type="match status" value="1"/>
</dbReference>
<dbReference type="Pfam" id="PF01565">
    <property type="entry name" value="FAD_binding_4"/>
    <property type="match status" value="1"/>
</dbReference>
<name>A0A923E157_9SPHI</name>
<evidence type="ECO:0000256" key="3">
    <source>
        <dbReference type="SAM" id="SignalP"/>
    </source>
</evidence>
<evidence type="ECO:0000313" key="5">
    <source>
        <dbReference type="EMBL" id="MBB2146498.1"/>
    </source>
</evidence>
<dbReference type="InterPro" id="IPR016169">
    <property type="entry name" value="FAD-bd_PCMH_sub2"/>
</dbReference>
<dbReference type="InterPro" id="IPR016167">
    <property type="entry name" value="FAD-bd_PCMH_sub1"/>
</dbReference>
<evidence type="ECO:0000256" key="2">
    <source>
        <dbReference type="ARBA" id="ARBA00022827"/>
    </source>
</evidence>
<keyword evidence="3" id="KW-0732">Signal</keyword>
<dbReference type="EMBL" id="WNXD01000002">
    <property type="protein sequence ID" value="MBB2146498.1"/>
    <property type="molecule type" value="Genomic_DNA"/>
</dbReference>
<reference evidence="5" key="1">
    <citation type="submission" date="2019-11" db="EMBL/GenBank/DDBJ databases">
        <title>Description of Pedobacter sp. LMG 31464T.</title>
        <authorList>
            <person name="Carlier A."/>
            <person name="Qi S."/>
            <person name="Vandamme P."/>
        </authorList>
    </citation>
    <scope>NUCLEOTIDE SEQUENCE</scope>
    <source>
        <strain evidence="5">LMG 31464</strain>
    </source>
</reference>
<protein>
    <submittedName>
        <fullName evidence="5">FAD-binding protein</fullName>
    </submittedName>
</protein>
<accession>A0A923E157</accession>
<feature type="chain" id="PRO_5037633412" evidence="3">
    <location>
        <begin position="30"/>
        <end position="477"/>
    </location>
</feature>
<dbReference type="PANTHER" id="PTHR43762:SF1">
    <property type="entry name" value="D-ARABINONO-1,4-LACTONE OXIDASE"/>
    <property type="match status" value="1"/>
</dbReference>
<dbReference type="GO" id="GO:0071949">
    <property type="term" value="F:FAD binding"/>
    <property type="evidence" value="ECO:0007669"/>
    <property type="project" value="InterPro"/>
</dbReference>
<dbReference type="PROSITE" id="PS51387">
    <property type="entry name" value="FAD_PCMH"/>
    <property type="match status" value="1"/>
</dbReference>
<organism evidence="5 6">
    <name type="scientific">Pedobacter planticolens</name>
    <dbReference type="NCBI Taxonomy" id="2679964"/>
    <lineage>
        <taxon>Bacteria</taxon>
        <taxon>Pseudomonadati</taxon>
        <taxon>Bacteroidota</taxon>
        <taxon>Sphingobacteriia</taxon>
        <taxon>Sphingobacteriales</taxon>
        <taxon>Sphingobacteriaceae</taxon>
        <taxon>Pedobacter</taxon>
    </lineage>
</organism>
<dbReference type="AlphaFoldDB" id="A0A923E157"/>
<dbReference type="InterPro" id="IPR010031">
    <property type="entry name" value="FAD_lactone_oxidase-like"/>
</dbReference>
<dbReference type="InterPro" id="IPR016170">
    <property type="entry name" value="Cytok_DH_C_sf"/>
</dbReference>
<dbReference type="PROSITE" id="PS51257">
    <property type="entry name" value="PROKAR_LIPOPROTEIN"/>
    <property type="match status" value="1"/>
</dbReference>
<dbReference type="RefSeq" id="WP_182923151.1">
    <property type="nucleotide sequence ID" value="NZ_WNXD01000002.1"/>
</dbReference>
<dbReference type="InterPro" id="IPR016166">
    <property type="entry name" value="FAD-bd_PCMH"/>
</dbReference>
<dbReference type="InterPro" id="IPR016164">
    <property type="entry name" value="FAD-linked_Oxase-like_C"/>
</dbReference>
<gene>
    <name evidence="5" type="ORF">GM921_13430</name>
</gene>
<dbReference type="InterPro" id="IPR036318">
    <property type="entry name" value="FAD-bd_PCMH-like_sf"/>
</dbReference>
<dbReference type="Gene3D" id="3.30.465.10">
    <property type="match status" value="1"/>
</dbReference>
<evidence type="ECO:0000259" key="4">
    <source>
        <dbReference type="PROSITE" id="PS51387"/>
    </source>
</evidence>
<keyword evidence="6" id="KW-1185">Reference proteome</keyword>
<dbReference type="Gene3D" id="3.30.43.10">
    <property type="entry name" value="Uridine Diphospho-n-acetylenolpyruvylglucosamine Reductase, domain 2"/>
    <property type="match status" value="1"/>
</dbReference>
<dbReference type="GO" id="GO:0016899">
    <property type="term" value="F:oxidoreductase activity, acting on the CH-OH group of donors, oxygen as acceptor"/>
    <property type="evidence" value="ECO:0007669"/>
    <property type="project" value="InterPro"/>
</dbReference>
<keyword evidence="2" id="KW-0274">FAD</keyword>
<comment type="caution">
    <text evidence="5">The sequence shown here is derived from an EMBL/GenBank/DDBJ whole genome shotgun (WGS) entry which is preliminary data.</text>
</comment>
<dbReference type="Proteomes" id="UP000601055">
    <property type="component" value="Unassembled WGS sequence"/>
</dbReference>
<evidence type="ECO:0000313" key="6">
    <source>
        <dbReference type="Proteomes" id="UP000601055"/>
    </source>
</evidence>
<dbReference type="PANTHER" id="PTHR43762">
    <property type="entry name" value="L-GULONOLACTONE OXIDASE"/>
    <property type="match status" value="1"/>
</dbReference>
<dbReference type="InterPro" id="IPR006094">
    <property type="entry name" value="Oxid_FAD_bind_N"/>
</dbReference>
<dbReference type="Gene3D" id="3.40.462.10">
    <property type="entry name" value="FAD-linked oxidases, C-terminal domain"/>
    <property type="match status" value="1"/>
</dbReference>